<dbReference type="GO" id="GO:0003676">
    <property type="term" value="F:nucleic acid binding"/>
    <property type="evidence" value="ECO:0007669"/>
    <property type="project" value="InterPro"/>
</dbReference>
<protein>
    <recommendedName>
        <fullName evidence="1">Tc1-like transposase DDE domain-containing protein</fullName>
    </recommendedName>
</protein>
<dbReference type="AlphaFoldDB" id="A0A8H7BHK0"/>
<dbReference type="Gene3D" id="3.30.420.10">
    <property type="entry name" value="Ribonuclease H-like superfamily/Ribonuclease H"/>
    <property type="match status" value="1"/>
</dbReference>
<dbReference type="OrthoDB" id="2428500at2759"/>
<evidence type="ECO:0000259" key="1">
    <source>
        <dbReference type="Pfam" id="PF13358"/>
    </source>
</evidence>
<keyword evidence="3" id="KW-1185">Reference proteome</keyword>
<evidence type="ECO:0000313" key="3">
    <source>
        <dbReference type="Proteomes" id="UP000605846"/>
    </source>
</evidence>
<evidence type="ECO:0000313" key="2">
    <source>
        <dbReference type="EMBL" id="KAF7722504.1"/>
    </source>
</evidence>
<gene>
    <name evidence="2" type="ORF">EC973_003066</name>
</gene>
<accession>A0A8H7BHK0</accession>
<sequence>VMDVLDQEGCQGWNLVFDNAPIHMNSAIDEEIQQRGYRCQRLPPWSPFLNPIEEFFSKLKLMVRREPLDQREYLPERIAEGARHITLQDIHATENPVQYGGTDERVTAIMGERVTAIMGERTLNS</sequence>
<dbReference type="EMBL" id="JABAYA010000191">
    <property type="protein sequence ID" value="KAF7722504.1"/>
    <property type="molecule type" value="Genomic_DNA"/>
</dbReference>
<dbReference type="Pfam" id="PF13358">
    <property type="entry name" value="DDE_3"/>
    <property type="match status" value="1"/>
</dbReference>
<dbReference type="InterPro" id="IPR036397">
    <property type="entry name" value="RNaseH_sf"/>
</dbReference>
<proteinExistence type="predicted"/>
<comment type="caution">
    <text evidence="2">The sequence shown here is derived from an EMBL/GenBank/DDBJ whole genome shotgun (WGS) entry which is preliminary data.</text>
</comment>
<name>A0A8H7BHK0_9FUNG</name>
<organism evidence="2 3">
    <name type="scientific">Apophysomyces ossiformis</name>
    <dbReference type="NCBI Taxonomy" id="679940"/>
    <lineage>
        <taxon>Eukaryota</taxon>
        <taxon>Fungi</taxon>
        <taxon>Fungi incertae sedis</taxon>
        <taxon>Mucoromycota</taxon>
        <taxon>Mucoromycotina</taxon>
        <taxon>Mucoromycetes</taxon>
        <taxon>Mucorales</taxon>
        <taxon>Mucorineae</taxon>
        <taxon>Mucoraceae</taxon>
        <taxon>Apophysomyces</taxon>
    </lineage>
</organism>
<dbReference type="InterPro" id="IPR038717">
    <property type="entry name" value="Tc1-like_DDE_dom"/>
</dbReference>
<dbReference type="Proteomes" id="UP000605846">
    <property type="component" value="Unassembled WGS sequence"/>
</dbReference>
<feature type="domain" description="Tc1-like transposase DDE" evidence="1">
    <location>
        <begin position="9"/>
        <end position="72"/>
    </location>
</feature>
<reference evidence="2" key="1">
    <citation type="submission" date="2020-01" db="EMBL/GenBank/DDBJ databases">
        <title>Genome Sequencing of Three Apophysomyces-Like Fungal Strains Confirms a Novel Fungal Genus in the Mucoromycota with divergent Burkholderia-like Endosymbiotic Bacteria.</title>
        <authorList>
            <person name="Stajich J.E."/>
            <person name="Macias A.M."/>
            <person name="Carter-House D."/>
            <person name="Lovett B."/>
            <person name="Kasson L.R."/>
            <person name="Berry K."/>
            <person name="Grigoriev I."/>
            <person name="Chang Y."/>
            <person name="Spatafora J."/>
            <person name="Kasson M.T."/>
        </authorList>
    </citation>
    <scope>NUCLEOTIDE SEQUENCE</scope>
    <source>
        <strain evidence="2">NRRL A-21654</strain>
    </source>
</reference>
<feature type="non-terminal residue" evidence="2">
    <location>
        <position position="1"/>
    </location>
</feature>